<evidence type="ECO:0000313" key="3">
    <source>
        <dbReference type="EMBL" id="WBL81369.1"/>
    </source>
</evidence>
<name>A0ABY7MV07_9BRAD</name>
<dbReference type="InterPro" id="IPR057770">
    <property type="entry name" value="YscD/Y4YQ_C"/>
</dbReference>
<evidence type="ECO:0000313" key="4">
    <source>
        <dbReference type="Proteomes" id="UP001179614"/>
    </source>
</evidence>
<gene>
    <name evidence="3" type="ORF">I3J27_13425</name>
</gene>
<feature type="domain" description="YscD-like Bon-like" evidence="1">
    <location>
        <begin position="170"/>
        <end position="229"/>
    </location>
</feature>
<proteinExistence type="predicted"/>
<dbReference type="RefSeq" id="WP_270169892.1">
    <property type="nucleotide sequence ID" value="NZ_CP089391.1"/>
</dbReference>
<dbReference type="Pfam" id="PF21934">
    <property type="entry name" value="Yop-YscD_ppl_3rd"/>
    <property type="match status" value="1"/>
</dbReference>
<reference evidence="3" key="1">
    <citation type="submission" date="2021-12" db="EMBL/GenBank/DDBJ databases">
        <title>Bradyrhizobium xenonodulans sp. nov.</title>
        <authorList>
            <person name="Claassens R."/>
            <person name="Venter S.N."/>
            <person name="Beukes C.W."/>
            <person name="Stepkowski T."/>
            <person name="Steenkamp E.T."/>
        </authorList>
    </citation>
    <scope>NUCLEOTIDE SEQUENCE</scope>
    <source>
        <strain evidence="3">14AB</strain>
    </source>
</reference>
<accession>A0ABY7MV07</accession>
<protein>
    <recommendedName>
        <fullName evidence="5">Yop protein translocation protein D periplasmic domain-containing protein</fullName>
    </recommendedName>
</protein>
<dbReference type="Proteomes" id="UP001179614">
    <property type="component" value="Chromosome"/>
</dbReference>
<dbReference type="EMBL" id="CP089391">
    <property type="protein sequence ID" value="WBL81369.1"/>
    <property type="molecule type" value="Genomic_DNA"/>
</dbReference>
<evidence type="ECO:0000259" key="2">
    <source>
        <dbReference type="Pfam" id="PF23893"/>
    </source>
</evidence>
<feature type="domain" description="YscD/Y4YQ C-terminal" evidence="2">
    <location>
        <begin position="241"/>
        <end position="292"/>
    </location>
</feature>
<dbReference type="InterPro" id="IPR053946">
    <property type="entry name" value="YscD_ppl_3rd"/>
</dbReference>
<evidence type="ECO:0008006" key="5">
    <source>
        <dbReference type="Google" id="ProtNLM"/>
    </source>
</evidence>
<sequence length="294" mass="30264">MPAGTYVIGGGVESDMVFLGEGLALRHVVVTIDGNEARVEALAEGASLAGAGALKVGRQIGVRLPFALSIADLRMSWTASASNSALDASQDIKTASGGRPRWPARLSVAGIAVAVMASSLAAVGSGAAGSFIDIGLRSAATKATAATVGSANRDRATQLRPPAASLVNDAANALKSEAEGAGLLNVAVEASGGAVMARGTVEPSVAGQWQSVQQWFDERFKGEVLLVNGVAVKAEKLPSSLAIEAVWLGPQSHVVIRGQKYLEGAMVDDGWAIQRIEAERIVLRRAGRQVAVRY</sequence>
<dbReference type="Pfam" id="PF23893">
    <property type="entry name" value="Y4YQ_C"/>
    <property type="match status" value="1"/>
</dbReference>
<organism evidence="3 4">
    <name type="scientific">Bradyrhizobium xenonodulans</name>
    <dbReference type="NCBI Taxonomy" id="2736875"/>
    <lineage>
        <taxon>Bacteria</taxon>
        <taxon>Pseudomonadati</taxon>
        <taxon>Pseudomonadota</taxon>
        <taxon>Alphaproteobacteria</taxon>
        <taxon>Hyphomicrobiales</taxon>
        <taxon>Nitrobacteraceae</taxon>
        <taxon>Bradyrhizobium</taxon>
    </lineage>
</organism>
<evidence type="ECO:0000259" key="1">
    <source>
        <dbReference type="Pfam" id="PF21934"/>
    </source>
</evidence>
<keyword evidence="4" id="KW-1185">Reference proteome</keyword>